<keyword evidence="2" id="KW-1185">Reference proteome</keyword>
<gene>
    <name evidence="1" type="primary">WBGene00202574</name>
</gene>
<sequence length="100" mass="11201">MSRTTLVLLSLALAISAIQFRGSDPSYEGRSVWLCGARLLEYIIDLELSQSCTAASKVFAPLSSDRVAELKQLNGRIYEECCSKMCTDRIIYNMLCENRV</sequence>
<dbReference type="AlphaFoldDB" id="A0A2A6D2N2"/>
<dbReference type="EnsemblMetazoa" id="PPA29705.1">
    <property type="protein sequence ID" value="PPA29705.1"/>
    <property type="gene ID" value="WBGene00202574"/>
</dbReference>
<reference evidence="2" key="1">
    <citation type="journal article" date="2008" name="Nat. Genet.">
        <title>The Pristionchus pacificus genome provides a unique perspective on nematode lifestyle and parasitism.</title>
        <authorList>
            <person name="Dieterich C."/>
            <person name="Clifton S.W."/>
            <person name="Schuster L.N."/>
            <person name="Chinwalla A."/>
            <person name="Delehaunty K."/>
            <person name="Dinkelacker I."/>
            <person name="Fulton L."/>
            <person name="Fulton R."/>
            <person name="Godfrey J."/>
            <person name="Minx P."/>
            <person name="Mitreva M."/>
            <person name="Roeseler W."/>
            <person name="Tian H."/>
            <person name="Witte H."/>
            <person name="Yang S.P."/>
            <person name="Wilson R.K."/>
            <person name="Sommer R.J."/>
        </authorList>
    </citation>
    <scope>NUCLEOTIDE SEQUENCE [LARGE SCALE GENOMIC DNA]</scope>
    <source>
        <strain evidence="2">PS312</strain>
    </source>
</reference>
<proteinExistence type="predicted"/>
<evidence type="ECO:0000313" key="2">
    <source>
        <dbReference type="Proteomes" id="UP000005239"/>
    </source>
</evidence>
<dbReference type="InterPro" id="IPR036438">
    <property type="entry name" value="Insulin-like_sf"/>
</dbReference>
<evidence type="ECO:0000313" key="1">
    <source>
        <dbReference type="EnsemblMetazoa" id="PPA29705.1"/>
    </source>
</evidence>
<accession>A0A2A6D2N2</accession>
<name>A0A2A6D2N2_PRIPA</name>
<dbReference type="SUPFAM" id="SSF56994">
    <property type="entry name" value="Insulin-like"/>
    <property type="match status" value="1"/>
</dbReference>
<protein>
    <submittedName>
        <fullName evidence="1">Uncharacterized protein</fullName>
    </submittedName>
</protein>
<organism evidence="1 2">
    <name type="scientific">Pristionchus pacificus</name>
    <name type="common">Parasitic nematode worm</name>
    <dbReference type="NCBI Taxonomy" id="54126"/>
    <lineage>
        <taxon>Eukaryota</taxon>
        <taxon>Metazoa</taxon>
        <taxon>Ecdysozoa</taxon>
        <taxon>Nematoda</taxon>
        <taxon>Chromadorea</taxon>
        <taxon>Rhabditida</taxon>
        <taxon>Rhabditina</taxon>
        <taxon>Diplogasteromorpha</taxon>
        <taxon>Diplogasteroidea</taxon>
        <taxon>Neodiplogasteridae</taxon>
        <taxon>Pristionchus</taxon>
    </lineage>
</organism>
<accession>A0A8R1UI00</accession>
<dbReference type="Proteomes" id="UP000005239">
    <property type="component" value="Unassembled WGS sequence"/>
</dbReference>
<reference evidence="1" key="2">
    <citation type="submission" date="2022-06" db="UniProtKB">
        <authorList>
            <consortium name="EnsemblMetazoa"/>
        </authorList>
    </citation>
    <scope>IDENTIFICATION</scope>
    <source>
        <strain evidence="1">PS312</strain>
    </source>
</reference>